<feature type="transmembrane region" description="Helical" evidence="1">
    <location>
        <begin position="12"/>
        <end position="29"/>
    </location>
</feature>
<sequence>MAQASVAGPTGFAQFALGITLMAIGAAHFRTAGPRSCIYDAAAVQGDRDVCSGLSWLAL</sequence>
<protein>
    <submittedName>
        <fullName evidence="2">Uncharacterized protein</fullName>
    </submittedName>
</protein>
<evidence type="ECO:0000313" key="2">
    <source>
        <dbReference type="EMBL" id="GFH23008.1"/>
    </source>
</evidence>
<keyword evidence="1" id="KW-0472">Membrane</keyword>
<evidence type="ECO:0000313" key="3">
    <source>
        <dbReference type="Proteomes" id="UP000485058"/>
    </source>
</evidence>
<reference evidence="2 3" key="1">
    <citation type="submission" date="2020-02" db="EMBL/GenBank/DDBJ databases">
        <title>Draft genome sequence of Haematococcus lacustris strain NIES-144.</title>
        <authorList>
            <person name="Morimoto D."/>
            <person name="Nakagawa S."/>
            <person name="Yoshida T."/>
            <person name="Sawayama S."/>
        </authorList>
    </citation>
    <scope>NUCLEOTIDE SEQUENCE [LARGE SCALE GENOMIC DNA]</scope>
    <source>
        <strain evidence="2 3">NIES-144</strain>
    </source>
</reference>
<keyword evidence="3" id="KW-1185">Reference proteome</keyword>
<organism evidence="2 3">
    <name type="scientific">Haematococcus lacustris</name>
    <name type="common">Green alga</name>
    <name type="synonym">Haematococcus pluvialis</name>
    <dbReference type="NCBI Taxonomy" id="44745"/>
    <lineage>
        <taxon>Eukaryota</taxon>
        <taxon>Viridiplantae</taxon>
        <taxon>Chlorophyta</taxon>
        <taxon>core chlorophytes</taxon>
        <taxon>Chlorophyceae</taxon>
        <taxon>CS clade</taxon>
        <taxon>Chlamydomonadales</taxon>
        <taxon>Haematococcaceae</taxon>
        <taxon>Haematococcus</taxon>
    </lineage>
</organism>
<dbReference type="Proteomes" id="UP000485058">
    <property type="component" value="Unassembled WGS sequence"/>
</dbReference>
<evidence type="ECO:0000256" key="1">
    <source>
        <dbReference type="SAM" id="Phobius"/>
    </source>
</evidence>
<comment type="caution">
    <text evidence="2">The sequence shown here is derived from an EMBL/GenBank/DDBJ whole genome shotgun (WGS) entry which is preliminary data.</text>
</comment>
<dbReference type="EMBL" id="BLLF01002174">
    <property type="protein sequence ID" value="GFH23008.1"/>
    <property type="molecule type" value="Genomic_DNA"/>
</dbReference>
<feature type="non-terminal residue" evidence="2">
    <location>
        <position position="1"/>
    </location>
</feature>
<gene>
    <name evidence="2" type="ORF">HaLaN_20554</name>
</gene>
<dbReference type="AlphaFoldDB" id="A0A699ZXK8"/>
<feature type="non-terminal residue" evidence="2">
    <location>
        <position position="59"/>
    </location>
</feature>
<keyword evidence="1" id="KW-1133">Transmembrane helix</keyword>
<proteinExistence type="predicted"/>
<name>A0A699ZXK8_HAELA</name>
<accession>A0A699ZXK8</accession>
<keyword evidence="1" id="KW-0812">Transmembrane</keyword>